<reference evidence="1 2" key="1">
    <citation type="submission" date="2016-11" db="EMBL/GenBank/DDBJ databases">
        <authorList>
            <person name="Jaros S."/>
            <person name="Januszkiewicz K."/>
            <person name="Wedrychowicz H."/>
        </authorList>
    </citation>
    <scope>NUCLEOTIDE SEQUENCE [LARGE SCALE GENOMIC DNA]</scope>
    <source>
        <strain evidence="1 2">GAS242</strain>
    </source>
</reference>
<dbReference type="AlphaFoldDB" id="A0A1M5SU49"/>
<evidence type="ECO:0000313" key="2">
    <source>
        <dbReference type="Proteomes" id="UP000190675"/>
    </source>
</evidence>
<dbReference type="EMBL" id="LT670818">
    <property type="protein sequence ID" value="SHH42032.1"/>
    <property type="molecule type" value="Genomic_DNA"/>
</dbReference>
<protein>
    <submittedName>
        <fullName evidence="1">Uncharacterized protein</fullName>
    </submittedName>
</protein>
<name>A0A1M5SU49_9BRAD</name>
<dbReference type="Proteomes" id="UP000190675">
    <property type="component" value="Chromosome I"/>
</dbReference>
<gene>
    <name evidence="1" type="ORF">SAMN05444169_7374</name>
</gene>
<accession>A0A1M5SU49</accession>
<sequence length="143" mass="15339">MSGDGIKKAMDQVVRMDDFVMDDLFSISDEELLKEAMEDGVDLAAVGETGRKSLERAQLIVGKRRMALVRQEMEADSRKPALKPVGVTSQAGLQGILARNRAAASKLTMAARNESGSLEDDAEGILADFIELGAIPGEGEEES</sequence>
<proteinExistence type="predicted"/>
<dbReference type="RefSeq" id="WP_079570490.1">
    <property type="nucleotide sequence ID" value="NZ_LT670818.1"/>
</dbReference>
<dbReference type="OrthoDB" id="9848896at2"/>
<organism evidence="1 2">
    <name type="scientific">Bradyrhizobium erythrophlei</name>
    <dbReference type="NCBI Taxonomy" id="1437360"/>
    <lineage>
        <taxon>Bacteria</taxon>
        <taxon>Pseudomonadati</taxon>
        <taxon>Pseudomonadota</taxon>
        <taxon>Alphaproteobacteria</taxon>
        <taxon>Hyphomicrobiales</taxon>
        <taxon>Nitrobacteraceae</taxon>
        <taxon>Bradyrhizobium</taxon>
    </lineage>
</organism>
<evidence type="ECO:0000313" key="1">
    <source>
        <dbReference type="EMBL" id="SHH42032.1"/>
    </source>
</evidence>